<dbReference type="GO" id="GO:0070402">
    <property type="term" value="F:NADPH binding"/>
    <property type="evidence" value="ECO:0007669"/>
    <property type="project" value="TreeGrafter"/>
</dbReference>
<feature type="domain" description="Enoyl reductase (ER)" evidence="3">
    <location>
        <begin position="13"/>
        <end position="322"/>
    </location>
</feature>
<proteinExistence type="predicted"/>
<evidence type="ECO:0000313" key="4">
    <source>
        <dbReference type="EMBL" id="RFA13103.1"/>
    </source>
</evidence>
<dbReference type="RefSeq" id="WP_116412340.1">
    <property type="nucleotide sequence ID" value="NZ_NBXB01000037.1"/>
</dbReference>
<dbReference type="SUPFAM" id="SSF50129">
    <property type="entry name" value="GroES-like"/>
    <property type="match status" value="1"/>
</dbReference>
<dbReference type="Pfam" id="PF08240">
    <property type="entry name" value="ADH_N"/>
    <property type="match status" value="1"/>
</dbReference>
<evidence type="ECO:0000256" key="2">
    <source>
        <dbReference type="ARBA" id="ARBA00023002"/>
    </source>
</evidence>
<dbReference type="InterPro" id="IPR036291">
    <property type="entry name" value="NAD(P)-bd_dom_sf"/>
</dbReference>
<accession>A0A3E0VUR8</accession>
<evidence type="ECO:0000256" key="1">
    <source>
        <dbReference type="ARBA" id="ARBA00022857"/>
    </source>
</evidence>
<dbReference type="Proteomes" id="UP000256541">
    <property type="component" value="Unassembled WGS sequence"/>
</dbReference>
<dbReference type="SUPFAM" id="SSF51735">
    <property type="entry name" value="NAD(P)-binding Rossmann-fold domains"/>
    <property type="match status" value="1"/>
</dbReference>
<reference evidence="4 5" key="1">
    <citation type="submission" date="2017-04" db="EMBL/GenBank/DDBJ databases">
        <title>Comparative genome analysis of Subtercola boreus.</title>
        <authorList>
            <person name="Cho Y.-J."/>
            <person name="Cho A."/>
            <person name="Kim O.-S."/>
            <person name="Lee J.-I."/>
        </authorList>
    </citation>
    <scope>NUCLEOTIDE SEQUENCE [LARGE SCALE GENOMIC DNA]</scope>
    <source>
        <strain evidence="4 5">P27479</strain>
    </source>
</reference>
<dbReference type="InterPro" id="IPR047618">
    <property type="entry name" value="QOR-like"/>
</dbReference>
<evidence type="ECO:0000313" key="5">
    <source>
        <dbReference type="Proteomes" id="UP000256541"/>
    </source>
</evidence>
<dbReference type="InterPro" id="IPR013149">
    <property type="entry name" value="ADH-like_C"/>
</dbReference>
<keyword evidence="1" id="KW-0521">NADP</keyword>
<dbReference type="InterPro" id="IPR011032">
    <property type="entry name" value="GroES-like_sf"/>
</dbReference>
<evidence type="ECO:0000259" key="3">
    <source>
        <dbReference type="SMART" id="SM00829"/>
    </source>
</evidence>
<dbReference type="CDD" id="cd05286">
    <property type="entry name" value="QOR2"/>
    <property type="match status" value="1"/>
</dbReference>
<dbReference type="SMART" id="SM00829">
    <property type="entry name" value="PKS_ER"/>
    <property type="match status" value="1"/>
</dbReference>
<dbReference type="GO" id="GO:0003960">
    <property type="term" value="F:quinone reductase (NADPH) activity"/>
    <property type="evidence" value="ECO:0007669"/>
    <property type="project" value="InterPro"/>
</dbReference>
<comment type="caution">
    <text evidence="4">The sequence shown here is derived from an EMBL/GenBank/DDBJ whole genome shotgun (WGS) entry which is preliminary data.</text>
</comment>
<dbReference type="OrthoDB" id="9780520at2"/>
<dbReference type="InterPro" id="IPR013154">
    <property type="entry name" value="ADH-like_N"/>
</dbReference>
<dbReference type="GO" id="GO:0035925">
    <property type="term" value="F:mRNA 3'-UTR AU-rich region binding"/>
    <property type="evidence" value="ECO:0007669"/>
    <property type="project" value="TreeGrafter"/>
</dbReference>
<gene>
    <name evidence="4" type="ORF">B7R22_13970</name>
</gene>
<organism evidence="4 5">
    <name type="scientific">Subtercola boreus</name>
    <dbReference type="NCBI Taxonomy" id="120213"/>
    <lineage>
        <taxon>Bacteria</taxon>
        <taxon>Bacillati</taxon>
        <taxon>Actinomycetota</taxon>
        <taxon>Actinomycetes</taxon>
        <taxon>Micrococcales</taxon>
        <taxon>Microbacteriaceae</taxon>
        <taxon>Subtercola</taxon>
    </lineage>
</organism>
<dbReference type="InterPro" id="IPR020843">
    <property type="entry name" value="ER"/>
</dbReference>
<protein>
    <recommendedName>
        <fullName evidence="3">Enoyl reductase (ER) domain-containing protein</fullName>
    </recommendedName>
</protein>
<dbReference type="PANTHER" id="PTHR48106">
    <property type="entry name" value="QUINONE OXIDOREDUCTASE PIG3-RELATED"/>
    <property type="match status" value="1"/>
</dbReference>
<keyword evidence="2" id="KW-0560">Oxidoreductase</keyword>
<dbReference type="Pfam" id="PF00107">
    <property type="entry name" value="ADH_zinc_N"/>
    <property type="match status" value="1"/>
</dbReference>
<name>A0A3E0VUR8_9MICO</name>
<sequence>MNSHAAIVIDRPGGPDALKLQSVLTRAPGEGEILVEVVAAGVNFMDTGTRTGQNGPGPFPVIPGVEGAGRVLQLGQGVDYLHVGQRIAWRFAWGSYGEKVTMSAAQAVPLPDNIDFETAAAILLQGLTAQHFTNGFYRVREADTVLLHAAAGGVGLLVAQLAKRQGARVIGRVSDERKVASALSAGVDDVIVNSDGHFLHSVMELTSGRGVDVVYDGSGTTTYVDSIASLKVHGVMAYYGPAVDTAPPVQLASLPNSILIGYPTVDDHVRTRGELLRHSAELFELVARGQLAVAVGQTYPLRDAAQAHRDLHGRLTTGKLLLVP</sequence>
<dbReference type="AlphaFoldDB" id="A0A3E0VUR8"/>
<dbReference type="Gene3D" id="3.90.180.10">
    <property type="entry name" value="Medium-chain alcohol dehydrogenases, catalytic domain"/>
    <property type="match status" value="1"/>
</dbReference>
<dbReference type="GO" id="GO:0005829">
    <property type="term" value="C:cytosol"/>
    <property type="evidence" value="ECO:0007669"/>
    <property type="project" value="TreeGrafter"/>
</dbReference>
<dbReference type="EMBL" id="NBXB01000037">
    <property type="protein sequence ID" value="RFA13103.1"/>
    <property type="molecule type" value="Genomic_DNA"/>
</dbReference>
<dbReference type="Gene3D" id="3.40.50.720">
    <property type="entry name" value="NAD(P)-binding Rossmann-like Domain"/>
    <property type="match status" value="1"/>
</dbReference>
<dbReference type="PANTHER" id="PTHR48106:SF13">
    <property type="entry name" value="QUINONE OXIDOREDUCTASE-RELATED"/>
    <property type="match status" value="1"/>
</dbReference>